<protein>
    <submittedName>
        <fullName evidence="3">Ubiquitin carboxyl-terminal hydrolase 10</fullName>
    </submittedName>
</protein>
<keyword evidence="2" id="KW-0472">Membrane</keyword>
<evidence type="ECO:0000256" key="2">
    <source>
        <dbReference type="SAM" id="Phobius"/>
    </source>
</evidence>
<feature type="compositionally biased region" description="Basic and acidic residues" evidence="1">
    <location>
        <begin position="50"/>
        <end position="65"/>
    </location>
</feature>
<keyword evidence="3" id="KW-0378">Hydrolase</keyword>
<reference evidence="3 4" key="1">
    <citation type="submission" date="2020-07" db="EMBL/GenBank/DDBJ databases">
        <title>Trichoderma asperellum IC-1 whole genome shotgun sequence.</title>
        <authorList>
            <person name="Kanamasa S."/>
            <person name="Takahashi H."/>
        </authorList>
    </citation>
    <scope>NUCLEOTIDE SEQUENCE [LARGE SCALE GENOMIC DNA]</scope>
    <source>
        <strain evidence="3 4">IC-1</strain>
    </source>
</reference>
<evidence type="ECO:0000313" key="3">
    <source>
        <dbReference type="EMBL" id="GFP55352.1"/>
    </source>
</evidence>
<dbReference type="OrthoDB" id="5421784at2759"/>
<feature type="transmembrane region" description="Helical" evidence="2">
    <location>
        <begin position="159"/>
        <end position="183"/>
    </location>
</feature>
<keyword evidence="2" id="KW-0812">Transmembrane</keyword>
<dbReference type="EMBL" id="BLZH01000005">
    <property type="protein sequence ID" value="GFP55352.1"/>
    <property type="molecule type" value="Genomic_DNA"/>
</dbReference>
<name>A0A6V8QTD5_TRIAP</name>
<dbReference type="Proteomes" id="UP000517252">
    <property type="component" value="Unassembled WGS sequence"/>
</dbReference>
<keyword evidence="2" id="KW-1133">Transmembrane helix</keyword>
<feature type="region of interest" description="Disordered" evidence="1">
    <location>
        <begin position="1"/>
        <end position="79"/>
    </location>
</feature>
<sequence length="196" mass="20807">MTSHESSLLQARGGAHAHAHSAYKYRHAHGHGHDHLHHHYPHDAVSGPRPGDDKPDTDQSPDLKKRANAPAIDEKSTDGITPTATSLVTEVIQTVSLVQIVDTLGSPLSTLTQFALASKGYSSPVDICIFSGVPLAIRSFFIAINGYSTGIFTSVFTSVFTGIFTSIFTSIFASASAFAFAFASPLTGPFDGNRPP</sequence>
<dbReference type="AlphaFoldDB" id="A0A6V8QTD5"/>
<evidence type="ECO:0000256" key="1">
    <source>
        <dbReference type="SAM" id="MobiDB-lite"/>
    </source>
</evidence>
<evidence type="ECO:0000313" key="4">
    <source>
        <dbReference type="Proteomes" id="UP000517252"/>
    </source>
</evidence>
<comment type="caution">
    <text evidence="3">The sequence shown here is derived from an EMBL/GenBank/DDBJ whole genome shotgun (WGS) entry which is preliminary data.</text>
</comment>
<feature type="compositionally biased region" description="Basic residues" evidence="1">
    <location>
        <begin position="15"/>
        <end position="40"/>
    </location>
</feature>
<feature type="transmembrane region" description="Helical" evidence="2">
    <location>
        <begin position="127"/>
        <end position="147"/>
    </location>
</feature>
<organism evidence="3 4">
    <name type="scientific">Trichoderma asperellum</name>
    <name type="common">Filamentous fungus</name>
    <dbReference type="NCBI Taxonomy" id="101201"/>
    <lineage>
        <taxon>Eukaryota</taxon>
        <taxon>Fungi</taxon>
        <taxon>Dikarya</taxon>
        <taxon>Ascomycota</taxon>
        <taxon>Pezizomycotina</taxon>
        <taxon>Sordariomycetes</taxon>
        <taxon>Hypocreomycetidae</taxon>
        <taxon>Hypocreales</taxon>
        <taxon>Hypocreaceae</taxon>
        <taxon>Trichoderma</taxon>
    </lineage>
</organism>
<dbReference type="GO" id="GO:0016787">
    <property type="term" value="F:hydrolase activity"/>
    <property type="evidence" value="ECO:0007669"/>
    <property type="project" value="UniProtKB-KW"/>
</dbReference>
<proteinExistence type="predicted"/>
<accession>A0A6V8QTD5</accession>
<gene>
    <name evidence="3" type="ORF">TASIC1_0005021000</name>
</gene>